<evidence type="ECO:0000313" key="2">
    <source>
        <dbReference type="EMBL" id="CAB4535586.1"/>
    </source>
</evidence>
<feature type="transmembrane region" description="Helical" evidence="1">
    <location>
        <begin position="341"/>
        <end position="361"/>
    </location>
</feature>
<name>A0A6J6ZGC4_9ZZZZ</name>
<accession>A0A6J6ZGC4</accession>
<evidence type="ECO:0000313" key="5">
    <source>
        <dbReference type="EMBL" id="CAB4991318.1"/>
    </source>
</evidence>
<dbReference type="Pfam" id="PF19516">
    <property type="entry name" value="DUF6049"/>
    <property type="match status" value="1"/>
</dbReference>
<dbReference type="EMBL" id="CAEZSM010000013">
    <property type="protein sequence ID" value="CAB4535586.1"/>
    <property type="molecule type" value="Genomic_DNA"/>
</dbReference>
<gene>
    <name evidence="2" type="ORF">UFOPK1438_00193</name>
    <name evidence="3" type="ORF">UFOPK2329_00783</name>
    <name evidence="4" type="ORF">UFOPK3166_00081</name>
    <name evidence="5" type="ORF">UFOPK4035_00210</name>
</gene>
<sequence>MKKLFTFLITILFIGITVPSATAVENEIVVITETTHRNFDGLFRDDLLAQSLAPTGRLGELIYVPIKTNRIWVIDPALVDEVTAMTNKYSLVNKTPGVGSDIALSWITQLRYVTSRNQVIALAYGNPDIKLAKRLAPSELKMYFSYGNESLSKNLIRLVSTRPSFTPTKTVSRLNNSQRISYTKNRQRLTELSRVVEDAELKALRAKLAILLSPSLNRENRNYFSLQAIKAVKNEVGKLSVNEGKYRLTSAQVKVPVTVTNKYPVPVTVDLWLTPDNFKVYTPNIREITIAANSKLQLSMDVSVVAPGNTTIEAQLTDSKGNDVGESAMLSLNLTVIDSRVAWFTTGAAIILFLAAVAQSVRRIRRSKK</sequence>
<dbReference type="EMBL" id="CAFABD010000005">
    <property type="protein sequence ID" value="CAB4816407.1"/>
    <property type="molecule type" value="Genomic_DNA"/>
</dbReference>
<dbReference type="EMBL" id="CAEZWZ010000125">
    <property type="protein sequence ID" value="CAB4676239.1"/>
    <property type="molecule type" value="Genomic_DNA"/>
</dbReference>
<evidence type="ECO:0000313" key="4">
    <source>
        <dbReference type="EMBL" id="CAB4816407.1"/>
    </source>
</evidence>
<organism evidence="4">
    <name type="scientific">freshwater metagenome</name>
    <dbReference type="NCBI Taxonomy" id="449393"/>
    <lineage>
        <taxon>unclassified sequences</taxon>
        <taxon>metagenomes</taxon>
        <taxon>ecological metagenomes</taxon>
    </lineage>
</organism>
<dbReference type="EMBL" id="CAFBOX010000018">
    <property type="protein sequence ID" value="CAB4991318.1"/>
    <property type="molecule type" value="Genomic_DNA"/>
</dbReference>
<protein>
    <submittedName>
        <fullName evidence="4">Unannotated protein</fullName>
    </submittedName>
</protein>
<evidence type="ECO:0000256" key="1">
    <source>
        <dbReference type="SAM" id="Phobius"/>
    </source>
</evidence>
<dbReference type="AlphaFoldDB" id="A0A6J6ZGC4"/>
<reference evidence="4" key="1">
    <citation type="submission" date="2020-05" db="EMBL/GenBank/DDBJ databases">
        <authorList>
            <person name="Chiriac C."/>
            <person name="Salcher M."/>
            <person name="Ghai R."/>
            <person name="Kavagutti S V."/>
        </authorList>
    </citation>
    <scope>NUCLEOTIDE SEQUENCE</scope>
</reference>
<keyword evidence="1" id="KW-0472">Membrane</keyword>
<proteinExistence type="predicted"/>
<keyword evidence="1" id="KW-1133">Transmembrane helix</keyword>
<dbReference type="InterPro" id="IPR046112">
    <property type="entry name" value="DUF6049"/>
</dbReference>
<evidence type="ECO:0000313" key="3">
    <source>
        <dbReference type="EMBL" id="CAB4676239.1"/>
    </source>
</evidence>
<keyword evidence="1" id="KW-0812">Transmembrane</keyword>